<dbReference type="InterPro" id="IPR029057">
    <property type="entry name" value="PRTase-like"/>
</dbReference>
<dbReference type="InterPro" id="IPR011991">
    <property type="entry name" value="ArsR-like_HTH"/>
</dbReference>
<evidence type="ECO:0008006" key="3">
    <source>
        <dbReference type="Google" id="ProtNLM"/>
    </source>
</evidence>
<dbReference type="SUPFAM" id="SSF53271">
    <property type="entry name" value="PRTase-like"/>
    <property type="match status" value="1"/>
</dbReference>
<name>A0A0G1WF18_9BACT</name>
<protein>
    <recommendedName>
        <fullName evidence="3">HTH arsR-type domain-containing protein</fullName>
    </recommendedName>
</protein>
<dbReference type="InterPro" id="IPR036388">
    <property type="entry name" value="WH-like_DNA-bd_sf"/>
</dbReference>
<dbReference type="CDD" id="cd00090">
    <property type="entry name" value="HTH_ARSR"/>
    <property type="match status" value="1"/>
</dbReference>
<dbReference type="EMBL" id="LCQN01000009">
    <property type="protein sequence ID" value="KKW17200.1"/>
    <property type="molecule type" value="Genomic_DNA"/>
</dbReference>
<comment type="caution">
    <text evidence="1">The sequence shown here is derived from an EMBL/GenBank/DDBJ whole genome shotgun (WGS) entry which is preliminary data.</text>
</comment>
<dbReference type="CDD" id="cd06223">
    <property type="entry name" value="PRTases_typeI"/>
    <property type="match status" value="1"/>
</dbReference>
<evidence type="ECO:0000313" key="2">
    <source>
        <dbReference type="Proteomes" id="UP000033982"/>
    </source>
</evidence>
<dbReference type="Gene3D" id="1.10.10.10">
    <property type="entry name" value="Winged helix-like DNA-binding domain superfamily/Winged helix DNA-binding domain"/>
    <property type="match status" value="1"/>
</dbReference>
<dbReference type="Gene3D" id="3.40.50.2020">
    <property type="match status" value="1"/>
</dbReference>
<reference evidence="1 2" key="1">
    <citation type="journal article" date="2015" name="Nature">
        <title>rRNA introns, odd ribosomes, and small enigmatic genomes across a large radiation of phyla.</title>
        <authorList>
            <person name="Brown C.T."/>
            <person name="Hug L.A."/>
            <person name="Thomas B.C."/>
            <person name="Sharon I."/>
            <person name="Castelle C.J."/>
            <person name="Singh A."/>
            <person name="Wilkins M.J."/>
            <person name="Williams K.H."/>
            <person name="Banfield J.F."/>
        </authorList>
    </citation>
    <scope>NUCLEOTIDE SEQUENCE [LARGE SCALE GENOMIC DNA]</scope>
</reference>
<sequence>MITDTRGRIVEFIRVNGRARVNDLVEYLEIGNVAIHRQLKRLVESKVLAKTGTPPRVFYLLREKQEKPESKQAGAAEKLVEKTYLYVTPAGEMLSGMRGFEMWAARVKREIKSAAAEYAKSRKKADEFIGKNGWIDATEKLNRTFKDDTYVDKVLYKDFYALPVFGKTRLGQLVLYGKQAQSKQIVKQVAAECQGLIKRIISRFGIQAVGFLPHSIPRRIQFLKELRKNLKLNLPEVELVKVYAGMIPVAQKSLASLEERVENARRTIMIGDIGPRFTSVLLIDDAVGSGATLNETAKKLKLSGMAKKVIGFAIVGSMKGFEVIREV</sequence>
<gene>
    <name evidence="1" type="ORF">UY58_C0009G0004</name>
</gene>
<dbReference type="Proteomes" id="UP000033982">
    <property type="component" value="Unassembled WGS sequence"/>
</dbReference>
<evidence type="ECO:0000313" key="1">
    <source>
        <dbReference type="EMBL" id="KKW17200.1"/>
    </source>
</evidence>
<dbReference type="AlphaFoldDB" id="A0A0G1WF18"/>
<dbReference type="SUPFAM" id="SSF46785">
    <property type="entry name" value="Winged helix' DNA-binding domain"/>
    <property type="match status" value="1"/>
</dbReference>
<organism evidence="1 2">
    <name type="scientific">Candidatus Magasanikbacteria bacterium GW2011_GWA2_50_22</name>
    <dbReference type="NCBI Taxonomy" id="1619043"/>
    <lineage>
        <taxon>Bacteria</taxon>
        <taxon>Candidatus Magasanikiibacteriota</taxon>
    </lineage>
</organism>
<dbReference type="InterPro" id="IPR000836">
    <property type="entry name" value="PRTase_dom"/>
</dbReference>
<proteinExistence type="predicted"/>
<dbReference type="InterPro" id="IPR036390">
    <property type="entry name" value="WH_DNA-bd_sf"/>
</dbReference>
<accession>A0A0G1WF18</accession>